<dbReference type="EMBL" id="PEXW01000003">
    <property type="protein sequence ID" value="PIS41034.1"/>
    <property type="molecule type" value="Genomic_DNA"/>
</dbReference>
<name>A0A2H0YRA3_9BACT</name>
<accession>A0A2H0YRA3</accession>
<dbReference type="AlphaFoldDB" id="A0A2H0YRA3"/>
<dbReference type="Proteomes" id="UP000236845">
    <property type="component" value="Unassembled WGS sequence"/>
</dbReference>
<protein>
    <submittedName>
        <fullName evidence="1">Uncharacterized protein</fullName>
    </submittedName>
</protein>
<organism evidence="1 2">
    <name type="scientific">Candidatus Kerfeldbacteria bacterium CG08_land_8_20_14_0_20_43_14</name>
    <dbReference type="NCBI Taxonomy" id="2014246"/>
    <lineage>
        <taxon>Bacteria</taxon>
        <taxon>Candidatus Kerfeldiibacteriota</taxon>
    </lineage>
</organism>
<evidence type="ECO:0000313" key="2">
    <source>
        <dbReference type="Proteomes" id="UP000236845"/>
    </source>
</evidence>
<comment type="caution">
    <text evidence="1">The sequence shown here is derived from an EMBL/GenBank/DDBJ whole genome shotgun (WGS) entry which is preliminary data.</text>
</comment>
<reference evidence="2" key="1">
    <citation type="submission" date="2017-09" db="EMBL/GenBank/DDBJ databases">
        <title>Depth-based differentiation of microbial function through sediment-hosted aquifers and enrichment of novel symbionts in the deep terrestrial subsurface.</title>
        <authorList>
            <person name="Probst A.J."/>
            <person name="Ladd B."/>
            <person name="Jarett J.K."/>
            <person name="Geller-Mcgrath D.E."/>
            <person name="Sieber C.M.K."/>
            <person name="Emerson J.B."/>
            <person name="Anantharaman K."/>
            <person name="Thomas B.C."/>
            <person name="Malmstrom R."/>
            <person name="Stieglmeier M."/>
            <person name="Klingl A."/>
            <person name="Woyke T."/>
            <person name="Ryan C.M."/>
            <person name="Banfield J.F."/>
        </authorList>
    </citation>
    <scope>NUCLEOTIDE SEQUENCE [LARGE SCALE GENOMIC DNA]</scope>
</reference>
<evidence type="ECO:0000313" key="1">
    <source>
        <dbReference type="EMBL" id="PIS41034.1"/>
    </source>
</evidence>
<sequence>MVDRAQQFKPGDFSHGQVHEFLVAYGKQGGNPDLLQAAIEDQKLMTRLVNFWEQGGYEATIDQKNARAIMGKNFLGVEEAIQHFKLQPSEQAISRLKEIPFSESVLRECKNTHILIADLGLSIIGVKSRVDRNLFYSKEDAWYTNQAFAQKEGEVTWRLIRKDIVPSSTSKTWQQQQALITAVEETPEARAMVYTNILYYLVHGSRLFSSVYARCSDLGSGGCRVCVGGFGSEGLSVGGSDGNYLGGLGLAAARK</sequence>
<proteinExistence type="predicted"/>
<gene>
    <name evidence="1" type="ORF">COT26_00175</name>
</gene>